<feature type="non-terminal residue" evidence="1">
    <location>
        <position position="1"/>
    </location>
</feature>
<dbReference type="EMBL" id="BKCJ011462205">
    <property type="protein sequence ID" value="GFD35704.1"/>
    <property type="molecule type" value="Genomic_DNA"/>
</dbReference>
<name>A0A699VUT6_TANCI</name>
<evidence type="ECO:0000313" key="1">
    <source>
        <dbReference type="EMBL" id="GFD35704.1"/>
    </source>
</evidence>
<organism evidence="1">
    <name type="scientific">Tanacetum cinerariifolium</name>
    <name type="common">Dalmatian daisy</name>
    <name type="synonym">Chrysanthemum cinerariifolium</name>
    <dbReference type="NCBI Taxonomy" id="118510"/>
    <lineage>
        <taxon>Eukaryota</taxon>
        <taxon>Viridiplantae</taxon>
        <taxon>Streptophyta</taxon>
        <taxon>Embryophyta</taxon>
        <taxon>Tracheophyta</taxon>
        <taxon>Spermatophyta</taxon>
        <taxon>Magnoliopsida</taxon>
        <taxon>eudicotyledons</taxon>
        <taxon>Gunneridae</taxon>
        <taxon>Pentapetalae</taxon>
        <taxon>asterids</taxon>
        <taxon>campanulids</taxon>
        <taxon>Asterales</taxon>
        <taxon>Asteraceae</taxon>
        <taxon>Asteroideae</taxon>
        <taxon>Anthemideae</taxon>
        <taxon>Anthemidinae</taxon>
        <taxon>Tanacetum</taxon>
    </lineage>
</organism>
<reference evidence="1" key="1">
    <citation type="journal article" date="2019" name="Sci. Rep.">
        <title>Draft genome of Tanacetum cinerariifolium, the natural source of mosquito coil.</title>
        <authorList>
            <person name="Yamashiro T."/>
            <person name="Shiraishi A."/>
            <person name="Satake H."/>
            <person name="Nakayama K."/>
        </authorList>
    </citation>
    <scope>NUCLEOTIDE SEQUENCE</scope>
</reference>
<dbReference type="AlphaFoldDB" id="A0A699VUT6"/>
<proteinExistence type="predicted"/>
<gene>
    <name evidence="1" type="ORF">Tci_907673</name>
</gene>
<accession>A0A699VUT6</accession>
<protein>
    <submittedName>
        <fullName evidence="1">Uncharacterized protein</fullName>
    </submittedName>
</protein>
<comment type="caution">
    <text evidence="1">The sequence shown here is derived from an EMBL/GenBank/DDBJ whole genome shotgun (WGS) entry which is preliminary data.</text>
</comment>
<sequence>DHRAGEAHAGGSQLLSRRAAGLGLLEAGFYRRQVVAAENVEVFKALAHAPLVVAGAAVELLGAERAQALVRRHAQGKHLVGKLVKKLSGIARRSTHAVGGSPA</sequence>